<dbReference type="InterPro" id="IPR005101">
    <property type="entry name" value="Cryptochr/Photolyase_FAD-bd"/>
</dbReference>
<dbReference type="GO" id="GO:0003677">
    <property type="term" value="F:DNA binding"/>
    <property type="evidence" value="ECO:0007669"/>
    <property type="project" value="TreeGrafter"/>
</dbReference>
<dbReference type="CDD" id="cd11286">
    <property type="entry name" value="ADF_cofilin_like"/>
    <property type="match status" value="1"/>
</dbReference>
<proteinExistence type="inferred from homology"/>
<comment type="similarity">
    <text evidence="2">Belongs to the DNA photolyase class-1 family.</text>
</comment>
<dbReference type="GO" id="GO:0006950">
    <property type="term" value="P:response to stress"/>
    <property type="evidence" value="ECO:0007669"/>
    <property type="project" value="UniProtKB-ARBA"/>
</dbReference>
<evidence type="ECO:0000256" key="3">
    <source>
        <dbReference type="ARBA" id="ARBA00006844"/>
    </source>
</evidence>
<feature type="region of interest" description="Disordered" evidence="10">
    <location>
        <begin position="845"/>
        <end position="868"/>
    </location>
</feature>
<protein>
    <submittedName>
        <fullName evidence="13">Uncharacterized protein</fullName>
    </submittedName>
</protein>
<dbReference type="InterPro" id="IPR006050">
    <property type="entry name" value="DNA_photolyase_N"/>
</dbReference>
<feature type="binding site" evidence="8">
    <location>
        <begin position="610"/>
        <end position="612"/>
    </location>
    <ligand>
        <name>FAD</name>
        <dbReference type="ChEBI" id="CHEBI:57692"/>
    </ligand>
</feature>
<dbReference type="GO" id="GO:0071949">
    <property type="term" value="F:FAD binding"/>
    <property type="evidence" value="ECO:0007669"/>
    <property type="project" value="TreeGrafter"/>
</dbReference>
<feature type="binding site" evidence="8">
    <location>
        <begin position="467"/>
        <end position="471"/>
    </location>
    <ligand>
        <name>FAD</name>
        <dbReference type="ChEBI" id="CHEBI:57692"/>
    </ligand>
</feature>
<reference evidence="13 14" key="1">
    <citation type="submission" date="2024-05" db="EMBL/GenBank/DDBJ databases">
        <title>Haplotype-resolved chromosome-level genome assembly of Huyou (Citrus changshanensis).</title>
        <authorList>
            <person name="Miao C."/>
            <person name="Chen W."/>
            <person name="Wu Y."/>
            <person name="Wang L."/>
            <person name="Zhao S."/>
            <person name="Grierson D."/>
            <person name="Xu C."/>
            <person name="Chen K."/>
        </authorList>
    </citation>
    <scope>NUCLEOTIDE SEQUENCE [LARGE SCALE GENOMIC DNA]</scope>
    <source>
        <strain evidence="13">01-14</strain>
        <tissue evidence="13">Leaf</tissue>
    </source>
</reference>
<dbReference type="PRINTS" id="PR00147">
    <property type="entry name" value="DNAPHOTLYASE"/>
</dbReference>
<sequence>MGVADHSKSTYLELQRKKVHRYVIFKIDEKKKEVVVEKTGGPAESYEDFTASLPDNDCRYAVYDFDFVTSENCQKSKIFFIAWSPDVSRIRAKMLYATSKDRFRRELDGIHYEIQATDPTPEKADNELMAEALRCQRTRALYCHDASQVKLDMVMDTYAVRLFLMKWVFSLELPVVEILELVKLDMVMDTYAVRLFLMKWSISGFRVHELEIFVKCWDCLVGFWTVNMGGNRTIVWFRRDLRIEDNPALAAAARDGSIFPVYTWCPKEEGQFYPGRVSRWWLKQSLSYLGQSLKSLGAELVLFKTESTLAALLECISAIKATKVVFNHLYDPVSLVRDHSIKEKLVELGISVQSYNGDLLYEPWEIYDERGHAFTTFDAYWDKCLQMQMEPASILPPWRLVQAAGTIDGCSIEDLGLEDESEKSSNALLGRGWSPGWSNADKVLTEFVEQHLLHYYKNRQKLGGNSTSLLSPYLHFGELSVRKVFQCLWMKQILWAKEENFEGKESVTFFLRAMGLREYSRYLCFNFPFTHERPLLSNLKYFPWHADLGNFKAWRQGRTGYPLVDAGMRELWATGWIHNRIRVIVSSFAVKVLLLPWRWGMKYFWDTLLDADLECDILGWQYISGSLPDGHELERLDSPEIQGSKFDPEGEYVRQWLPELARMPTEWIHHPWDAPPNVLKAAGVELGLNYPKPIIDLDLGRERLTQAIFKMWEMEAADNAMDSNGTNEVVFDNSDRIQTPAIPQVVLREKSTCPTISSNDQKVPSFQNGKNNLPSRKRPKNVEEERQYPDELYSCKNEAGNSGAHDDFCSTAESSAAKRQTTTNISFSVPHSCSLSEGKALQEYQSSDVNRPWQEQIDGEQNSSNDGE</sequence>
<dbReference type="InterPro" id="IPR014729">
    <property type="entry name" value="Rossmann-like_a/b/a_fold"/>
</dbReference>
<organism evidence="13 14">
    <name type="scientific">Citrus x changshan-huyou</name>
    <dbReference type="NCBI Taxonomy" id="2935761"/>
    <lineage>
        <taxon>Eukaryota</taxon>
        <taxon>Viridiplantae</taxon>
        <taxon>Streptophyta</taxon>
        <taxon>Embryophyta</taxon>
        <taxon>Tracheophyta</taxon>
        <taxon>Spermatophyta</taxon>
        <taxon>Magnoliopsida</taxon>
        <taxon>eudicotyledons</taxon>
        <taxon>Gunneridae</taxon>
        <taxon>Pentapetalae</taxon>
        <taxon>rosids</taxon>
        <taxon>malvids</taxon>
        <taxon>Sapindales</taxon>
        <taxon>Rutaceae</taxon>
        <taxon>Aurantioideae</taxon>
        <taxon>Citrus</taxon>
    </lineage>
</organism>
<evidence type="ECO:0000256" key="8">
    <source>
        <dbReference type="PIRSR" id="PIRSR602081-1"/>
    </source>
</evidence>
<dbReference type="GO" id="GO:0043153">
    <property type="term" value="P:entrainment of circadian clock by photoperiod"/>
    <property type="evidence" value="ECO:0007669"/>
    <property type="project" value="TreeGrafter"/>
</dbReference>
<dbReference type="AlphaFoldDB" id="A0AAP0QH76"/>
<dbReference type="InterPro" id="IPR002081">
    <property type="entry name" value="Cryptochrome/DNA_photolyase_1"/>
</dbReference>
<evidence type="ECO:0000256" key="2">
    <source>
        <dbReference type="ARBA" id="ARBA00005862"/>
    </source>
</evidence>
<dbReference type="InterPro" id="IPR018394">
    <property type="entry name" value="DNA_photolyase_1_CS_C"/>
</dbReference>
<evidence type="ECO:0000256" key="5">
    <source>
        <dbReference type="ARBA" id="ARBA00022827"/>
    </source>
</evidence>
<feature type="compositionally biased region" description="Polar residues" evidence="10">
    <location>
        <begin position="859"/>
        <end position="868"/>
    </location>
</feature>
<dbReference type="InterPro" id="IPR029006">
    <property type="entry name" value="ADF-H/Gelsolin-like_dom_sf"/>
</dbReference>
<dbReference type="SMART" id="SM00102">
    <property type="entry name" value="ADF"/>
    <property type="match status" value="1"/>
</dbReference>
<feature type="site" description="Electron transfer via tryptophanyl radical" evidence="9">
    <location>
        <position position="597"/>
    </location>
</feature>
<dbReference type="GO" id="GO:0009882">
    <property type="term" value="F:blue light photoreceptor activity"/>
    <property type="evidence" value="ECO:0007669"/>
    <property type="project" value="InterPro"/>
</dbReference>
<dbReference type="FunFam" id="1.10.579.10:FF:000003">
    <property type="entry name" value="Deoxyribodipyrimidine photo-lyase"/>
    <property type="match status" value="1"/>
</dbReference>
<evidence type="ECO:0000256" key="4">
    <source>
        <dbReference type="ARBA" id="ARBA00022630"/>
    </source>
</evidence>
<dbReference type="SUPFAM" id="SSF52425">
    <property type="entry name" value="Cryptochrome/photolyase, N-terminal domain"/>
    <property type="match status" value="1"/>
</dbReference>
<dbReference type="PROSITE" id="PS51645">
    <property type="entry name" value="PHR_CRY_ALPHA_BETA"/>
    <property type="match status" value="1"/>
</dbReference>
<dbReference type="PANTHER" id="PTHR11455">
    <property type="entry name" value="CRYPTOCHROME"/>
    <property type="match status" value="1"/>
</dbReference>
<dbReference type="GO" id="GO:0005634">
    <property type="term" value="C:nucleus"/>
    <property type="evidence" value="ECO:0007669"/>
    <property type="project" value="TreeGrafter"/>
</dbReference>
<dbReference type="SUPFAM" id="SSF48173">
    <property type="entry name" value="Cryptochrome/photolyase FAD-binding domain"/>
    <property type="match status" value="1"/>
</dbReference>
<evidence type="ECO:0000259" key="12">
    <source>
        <dbReference type="PROSITE" id="PS51645"/>
    </source>
</evidence>
<dbReference type="NCBIfam" id="TIGR02766">
    <property type="entry name" value="crypt_chrom_pln"/>
    <property type="match status" value="1"/>
</dbReference>
<dbReference type="SUPFAM" id="SSF55753">
    <property type="entry name" value="Actin depolymerizing proteins"/>
    <property type="match status" value="1"/>
</dbReference>
<comment type="cofactor">
    <cofactor evidence="1">
        <name>(6R)-5,10-methylene-5,6,7,8-tetrahydrofolate</name>
        <dbReference type="ChEBI" id="CHEBI:15636"/>
    </cofactor>
</comment>
<dbReference type="EMBL" id="JBCGBO010000024">
    <property type="protein sequence ID" value="KAK9182857.1"/>
    <property type="molecule type" value="Genomic_DNA"/>
</dbReference>
<dbReference type="Gene3D" id="3.40.20.10">
    <property type="entry name" value="Severin"/>
    <property type="match status" value="1"/>
</dbReference>
<feature type="region of interest" description="Disordered" evidence="10">
    <location>
        <begin position="756"/>
        <end position="787"/>
    </location>
</feature>
<keyword evidence="4 8" id="KW-0285">Flavoprotein</keyword>
<gene>
    <name evidence="13" type="ORF">WN944_026005</name>
</gene>
<dbReference type="GO" id="GO:0003779">
    <property type="term" value="F:actin binding"/>
    <property type="evidence" value="ECO:0007669"/>
    <property type="project" value="UniProtKB-KW"/>
</dbReference>
<dbReference type="Gene3D" id="3.40.50.620">
    <property type="entry name" value="HUPs"/>
    <property type="match status" value="1"/>
</dbReference>
<keyword evidence="14" id="KW-1185">Reference proteome</keyword>
<dbReference type="Pfam" id="PF00875">
    <property type="entry name" value="DNA_photolyase"/>
    <property type="match status" value="1"/>
</dbReference>
<dbReference type="Proteomes" id="UP001428341">
    <property type="component" value="Unassembled WGS sequence"/>
</dbReference>
<evidence type="ECO:0000256" key="6">
    <source>
        <dbReference type="ARBA" id="ARBA00022991"/>
    </source>
</evidence>
<comment type="similarity">
    <text evidence="3">Belongs to the actin-binding proteins ADF family.</text>
</comment>
<comment type="caution">
    <text evidence="13">The sequence shown here is derived from an EMBL/GenBank/DDBJ whole genome shotgun (WGS) entry which is preliminary data.</text>
</comment>
<dbReference type="Gene3D" id="1.25.40.80">
    <property type="match status" value="1"/>
</dbReference>
<keyword evidence="7" id="KW-0009">Actin-binding</keyword>
<dbReference type="GO" id="GO:0015629">
    <property type="term" value="C:actin cytoskeleton"/>
    <property type="evidence" value="ECO:0007669"/>
    <property type="project" value="InterPro"/>
</dbReference>
<dbReference type="PANTHER" id="PTHR11455:SF18">
    <property type="entry name" value="SI:CH1073-390K14.1"/>
    <property type="match status" value="1"/>
</dbReference>
<evidence type="ECO:0000313" key="14">
    <source>
        <dbReference type="Proteomes" id="UP001428341"/>
    </source>
</evidence>
<feature type="compositionally biased region" description="Polar residues" evidence="10">
    <location>
        <begin position="756"/>
        <end position="774"/>
    </location>
</feature>
<keyword evidence="5 8" id="KW-0274">FAD</keyword>
<dbReference type="InterPro" id="IPR036155">
    <property type="entry name" value="Crypto/Photolyase_N_sf"/>
</dbReference>
<feature type="site" description="Electron transfer via tryptophanyl radical" evidence="9">
    <location>
        <position position="544"/>
    </location>
</feature>
<dbReference type="GO" id="GO:0006139">
    <property type="term" value="P:nucleobase-containing compound metabolic process"/>
    <property type="evidence" value="ECO:0007669"/>
    <property type="project" value="UniProtKB-ARBA"/>
</dbReference>
<dbReference type="Pfam" id="PF00241">
    <property type="entry name" value="Cofilin_ADF"/>
    <property type="match status" value="1"/>
</dbReference>
<dbReference type="GO" id="GO:0032922">
    <property type="term" value="P:circadian regulation of gene expression"/>
    <property type="evidence" value="ECO:0007669"/>
    <property type="project" value="TreeGrafter"/>
</dbReference>
<feature type="site" description="Electron transfer via tryptophanyl radical" evidence="9">
    <location>
        <position position="620"/>
    </location>
</feature>
<dbReference type="Pfam" id="PF03441">
    <property type="entry name" value="FAD_binding_7"/>
    <property type="match status" value="1"/>
</dbReference>
<feature type="binding site" evidence="8">
    <location>
        <position position="455"/>
    </location>
    <ligand>
        <name>FAD</name>
        <dbReference type="ChEBI" id="CHEBI:57692"/>
    </ligand>
</feature>
<dbReference type="InterPro" id="IPR002108">
    <property type="entry name" value="ADF-H"/>
</dbReference>
<evidence type="ECO:0000259" key="11">
    <source>
        <dbReference type="PROSITE" id="PS51263"/>
    </source>
</evidence>
<dbReference type="PROSITE" id="PS00691">
    <property type="entry name" value="DNA_PHOTOLYASES_1_2"/>
    <property type="match status" value="1"/>
</dbReference>
<name>A0AAP0QH76_9ROSI</name>
<dbReference type="GO" id="GO:0005737">
    <property type="term" value="C:cytoplasm"/>
    <property type="evidence" value="ECO:0007669"/>
    <property type="project" value="TreeGrafter"/>
</dbReference>
<dbReference type="PROSITE" id="PS00394">
    <property type="entry name" value="DNA_PHOTOLYASES_1_1"/>
    <property type="match status" value="1"/>
</dbReference>
<feature type="domain" description="Photolyase/cryptochrome alpha/beta" evidence="12">
    <location>
        <begin position="231"/>
        <end position="360"/>
    </location>
</feature>
<evidence type="ECO:0000256" key="10">
    <source>
        <dbReference type="SAM" id="MobiDB-lite"/>
    </source>
</evidence>
<dbReference type="InterPro" id="IPR036134">
    <property type="entry name" value="Crypto/Photolyase_FAD-like_sf"/>
</dbReference>
<keyword evidence="6" id="KW-0157">Chromophore</keyword>
<feature type="domain" description="ADF-H" evidence="11">
    <location>
        <begin position="1"/>
        <end position="132"/>
    </location>
</feature>
<evidence type="ECO:0000313" key="13">
    <source>
        <dbReference type="EMBL" id="KAK9182857.1"/>
    </source>
</evidence>
<dbReference type="PROSITE" id="PS51263">
    <property type="entry name" value="ADF_H"/>
    <property type="match status" value="1"/>
</dbReference>
<accession>A0AAP0QH76</accession>
<evidence type="ECO:0000256" key="1">
    <source>
        <dbReference type="ARBA" id="ARBA00001932"/>
    </source>
</evidence>
<comment type="cofactor">
    <cofactor evidence="8">
        <name>FAD</name>
        <dbReference type="ChEBI" id="CHEBI:57692"/>
    </cofactor>
    <text evidence="8">Binds 1 FAD per subunit.</text>
</comment>
<evidence type="ECO:0000256" key="7">
    <source>
        <dbReference type="ARBA" id="ARBA00023203"/>
    </source>
</evidence>
<evidence type="ECO:0000256" key="9">
    <source>
        <dbReference type="PIRSR" id="PIRSR602081-2"/>
    </source>
</evidence>
<dbReference type="GO" id="GO:0003904">
    <property type="term" value="F:deoxyribodipyrimidine photo-lyase activity"/>
    <property type="evidence" value="ECO:0007669"/>
    <property type="project" value="TreeGrafter"/>
</dbReference>
<dbReference type="Gene3D" id="1.10.579.10">
    <property type="entry name" value="DNA Cyclobutane Dipyrimidine Photolyase, subunit A, domain 3"/>
    <property type="match status" value="1"/>
</dbReference>
<dbReference type="InterPro" id="IPR014134">
    <property type="entry name" value="Cryptochrome_pln"/>
</dbReference>
<feature type="region of interest" description="Disordered" evidence="10">
    <location>
        <begin position="812"/>
        <end position="831"/>
    </location>
</feature>
<feature type="binding site" evidence="8">
    <location>
        <position position="510"/>
    </location>
    <ligand>
        <name>FAD</name>
        <dbReference type="ChEBI" id="CHEBI:57692"/>
    </ligand>
</feature>
<dbReference type="InterPro" id="IPR017904">
    <property type="entry name" value="ADF/Cofilin"/>
</dbReference>
<dbReference type="GO" id="GO:0030042">
    <property type="term" value="P:actin filament depolymerization"/>
    <property type="evidence" value="ECO:0007669"/>
    <property type="project" value="InterPro"/>
</dbReference>